<dbReference type="RefSeq" id="WP_214432302.1">
    <property type="nucleotide sequence ID" value="NZ_CAWPUQ010000167.1"/>
</dbReference>
<feature type="compositionally biased region" description="Polar residues" evidence="4">
    <location>
        <begin position="32"/>
        <end position="45"/>
    </location>
</feature>
<dbReference type="AlphaFoldDB" id="A0A8J7I036"/>
<feature type="coiled-coil region" evidence="3">
    <location>
        <begin position="245"/>
        <end position="272"/>
    </location>
</feature>
<sequence>MSDISLLMAGILTAGQTTAPNDLPKQPVIQSNRAVQESKQEQLSQIFPPAEITPPEFVQPDGNFNVTTSNQNKEYRNLLTKIKQKSHSQISSILAESQDSQTVATQTQKPESKKQKTGILSPPTSSSPSSPPTSSSPPSPHPLVSNPPIYPAQESDTQEPDNQMSQITSVSQLNDVQPSDWVFGALQSIVERYGCIPGATASTRAITRYEFAAGLNACLEQINEINNNKINTLNKEDLILLQRLQTEFQSELTQLQQRVATVEERHNKLQANQFSPTTRLFGQAIFSVQGTNSTDVDLFPRDGVPERRGQTNLTFADSVQLTLATSFTGRDLLLTGLSAGNLGSSASLLSTNMGRLGFESNTENNLQITDLSYRFLLSDNLGVVVGTAGVNPINTFRGINPLEGSGDGAISQFGQRNPILSIGNGTGGIGFDWQISDRISLQGVYSAEIPGFPGNSQTGGLFGGRFTAGAQLTLAPTDNIDIGVHYLYSHSPDELLGTSIGDAQLISPFAQPTAFNTHAVGATVAWRVNPNLQLGGWGGFSSSKPVNLSGSVETTNWMVFAAFPNLLRSGNLGGILVGQPPKITSSTLPDGFNFPNFSNGGTPGGRSDTSLHVELFYRAQLNEHLALTPGIFVIFNPDHNAANDPLVVGALRATFRF</sequence>
<dbReference type="Pfam" id="PF04966">
    <property type="entry name" value="OprB"/>
    <property type="match status" value="1"/>
</dbReference>
<dbReference type="GO" id="GO:0016020">
    <property type="term" value="C:membrane"/>
    <property type="evidence" value="ECO:0007669"/>
    <property type="project" value="InterPro"/>
</dbReference>
<protein>
    <submittedName>
        <fullName evidence="5">Iron uptake porin</fullName>
    </submittedName>
</protein>
<evidence type="ECO:0000256" key="3">
    <source>
        <dbReference type="SAM" id="Coils"/>
    </source>
</evidence>
<dbReference type="InterPro" id="IPR047684">
    <property type="entry name" value="Por_som-like"/>
</dbReference>
<dbReference type="PANTHER" id="PTHR43308:SF1">
    <property type="entry name" value="OUTER MEMBRANE PROTEIN ALPHA"/>
    <property type="match status" value="1"/>
</dbReference>
<dbReference type="Gene3D" id="2.40.160.180">
    <property type="entry name" value="Carbohydrate-selective porin OprB"/>
    <property type="match status" value="1"/>
</dbReference>
<keyword evidence="6" id="KW-1185">Reference proteome</keyword>
<dbReference type="NCBIfam" id="NF033921">
    <property type="entry name" value="por_somb"/>
    <property type="match status" value="1"/>
</dbReference>
<feature type="compositionally biased region" description="Pro residues" evidence="4">
    <location>
        <begin position="129"/>
        <end position="141"/>
    </location>
</feature>
<feature type="region of interest" description="Disordered" evidence="4">
    <location>
        <begin position="32"/>
        <end position="69"/>
    </location>
</feature>
<evidence type="ECO:0000256" key="2">
    <source>
        <dbReference type="RuleBase" id="RU363072"/>
    </source>
</evidence>
<comment type="similarity">
    <text evidence="1 2">Belongs to the OprB family.</text>
</comment>
<organism evidence="5 6">
    <name type="scientific">Dendronalium phyllosphericum CENA369</name>
    <dbReference type="NCBI Taxonomy" id="1725256"/>
    <lineage>
        <taxon>Bacteria</taxon>
        <taxon>Bacillati</taxon>
        <taxon>Cyanobacteriota</taxon>
        <taxon>Cyanophyceae</taxon>
        <taxon>Nostocales</taxon>
        <taxon>Nostocaceae</taxon>
        <taxon>Dendronalium</taxon>
        <taxon>Dendronalium phyllosphericum</taxon>
    </lineage>
</organism>
<dbReference type="InterPro" id="IPR038673">
    <property type="entry name" value="OprB_sf"/>
</dbReference>
<dbReference type="InterPro" id="IPR007049">
    <property type="entry name" value="Carb-sel_porin_OprB"/>
</dbReference>
<dbReference type="PANTHER" id="PTHR43308">
    <property type="entry name" value="OUTER MEMBRANE PROTEIN ALPHA-RELATED"/>
    <property type="match status" value="1"/>
</dbReference>
<reference evidence="5 6" key="1">
    <citation type="journal article" date="2021" name="Int. J. Syst. Evol. Microbiol.">
        <title>Amazonocrinis nigriterrae gen. nov., sp. nov., Atlanticothrix silvestris gen. nov., sp. nov. and Dendronalium phyllosphericum gen. nov., sp. nov., nostocacean cyanobacteria from Brazilian environments.</title>
        <authorList>
            <person name="Alvarenga D.O."/>
            <person name="Andreote A.P.D."/>
            <person name="Branco L.H.Z."/>
            <person name="Delbaje E."/>
            <person name="Cruz R.B."/>
            <person name="Varani A.M."/>
            <person name="Fiore M.F."/>
        </authorList>
    </citation>
    <scope>NUCLEOTIDE SEQUENCE [LARGE SCALE GENOMIC DNA]</scope>
    <source>
        <strain evidence="5 6">CENA369</strain>
    </source>
</reference>
<accession>A0A8J7I036</accession>
<dbReference type="GO" id="GO:0008643">
    <property type="term" value="P:carbohydrate transport"/>
    <property type="evidence" value="ECO:0007669"/>
    <property type="project" value="InterPro"/>
</dbReference>
<feature type="compositionally biased region" description="Polar residues" evidence="4">
    <location>
        <begin position="94"/>
        <end position="109"/>
    </location>
</feature>
<dbReference type="Proteomes" id="UP000662314">
    <property type="component" value="Unassembled WGS sequence"/>
</dbReference>
<evidence type="ECO:0000256" key="1">
    <source>
        <dbReference type="ARBA" id="ARBA00008769"/>
    </source>
</evidence>
<evidence type="ECO:0000256" key="4">
    <source>
        <dbReference type="SAM" id="MobiDB-lite"/>
    </source>
</evidence>
<dbReference type="InterPro" id="IPR051465">
    <property type="entry name" value="Cell_Envelope_Struct_Comp"/>
</dbReference>
<proteinExistence type="inferred from homology"/>
<gene>
    <name evidence="5" type="ORF">I8752_10720</name>
</gene>
<evidence type="ECO:0000313" key="5">
    <source>
        <dbReference type="EMBL" id="MBH8573480.1"/>
    </source>
</evidence>
<keyword evidence="3" id="KW-0175">Coiled coil</keyword>
<comment type="caution">
    <text evidence="5">The sequence shown here is derived from an EMBL/GenBank/DDBJ whole genome shotgun (WGS) entry which is preliminary data.</text>
</comment>
<dbReference type="GO" id="GO:0015288">
    <property type="term" value="F:porin activity"/>
    <property type="evidence" value="ECO:0007669"/>
    <property type="project" value="InterPro"/>
</dbReference>
<dbReference type="EMBL" id="JAECZA010000034">
    <property type="protein sequence ID" value="MBH8573480.1"/>
    <property type="molecule type" value="Genomic_DNA"/>
</dbReference>
<evidence type="ECO:0000313" key="6">
    <source>
        <dbReference type="Proteomes" id="UP000662314"/>
    </source>
</evidence>
<name>A0A8J7I036_9NOST</name>
<feature type="region of interest" description="Disordered" evidence="4">
    <location>
        <begin position="90"/>
        <end position="164"/>
    </location>
</feature>